<dbReference type="EMBL" id="JBFAUK010000013">
    <property type="protein sequence ID" value="MEV5508311.1"/>
    <property type="molecule type" value="Genomic_DNA"/>
</dbReference>
<gene>
    <name evidence="1" type="ORF">AB0L16_17835</name>
</gene>
<sequence length="235" mass="25805">MAKRVPVHCPMCHREHSYTPPTFPCACGTPLTLPVPADACPGVLTSRSWRDSWVTVRCPDCGTQGQWPRPEFGCACGAVVQLPLAQEPRAQEPRAETPARHGRTRPAFRPVTIRTERDALLAAERYLRWLGFARVRRTDNCAAHARSAVVDLRAEGLVVRVDSTTLPTTVRDIECLWLYGLAEDATALCFSVAGYTYDARCRADALGLPLFVLDLTGAPRPLNDPAERLTGGRQG</sequence>
<organism evidence="1 2">
    <name type="scientific">Streptomyces orinoci</name>
    <name type="common">Streptoverticillium orinoci</name>
    <dbReference type="NCBI Taxonomy" id="67339"/>
    <lineage>
        <taxon>Bacteria</taxon>
        <taxon>Bacillati</taxon>
        <taxon>Actinomycetota</taxon>
        <taxon>Actinomycetes</taxon>
        <taxon>Kitasatosporales</taxon>
        <taxon>Streptomycetaceae</taxon>
        <taxon>Streptomyces</taxon>
    </lineage>
</organism>
<evidence type="ECO:0000313" key="2">
    <source>
        <dbReference type="Proteomes" id="UP001552594"/>
    </source>
</evidence>
<proteinExistence type="predicted"/>
<reference evidence="1 2" key="1">
    <citation type="submission" date="2024-06" db="EMBL/GenBank/DDBJ databases">
        <title>The Natural Products Discovery Center: Release of the First 8490 Sequenced Strains for Exploring Actinobacteria Biosynthetic Diversity.</title>
        <authorList>
            <person name="Kalkreuter E."/>
            <person name="Kautsar S.A."/>
            <person name="Yang D."/>
            <person name="Bader C.D."/>
            <person name="Teijaro C.N."/>
            <person name="Fluegel L."/>
            <person name="Davis C.M."/>
            <person name="Simpson J.R."/>
            <person name="Lauterbach L."/>
            <person name="Steele A.D."/>
            <person name="Gui C."/>
            <person name="Meng S."/>
            <person name="Li G."/>
            <person name="Viehrig K."/>
            <person name="Ye F."/>
            <person name="Su P."/>
            <person name="Kiefer A.F."/>
            <person name="Nichols A."/>
            <person name="Cepeda A.J."/>
            <person name="Yan W."/>
            <person name="Fan B."/>
            <person name="Jiang Y."/>
            <person name="Adhikari A."/>
            <person name="Zheng C.-J."/>
            <person name="Schuster L."/>
            <person name="Cowan T.M."/>
            <person name="Smanski M.J."/>
            <person name="Chevrette M.G."/>
            <person name="De Carvalho L.P.S."/>
            <person name="Shen B."/>
        </authorList>
    </citation>
    <scope>NUCLEOTIDE SEQUENCE [LARGE SCALE GENOMIC DNA]</scope>
    <source>
        <strain evidence="1 2">NPDC052347</strain>
    </source>
</reference>
<evidence type="ECO:0000313" key="1">
    <source>
        <dbReference type="EMBL" id="MEV5508311.1"/>
    </source>
</evidence>
<dbReference type="Proteomes" id="UP001552594">
    <property type="component" value="Unassembled WGS sequence"/>
</dbReference>
<name>A0ABV3JZI4_STRON</name>
<dbReference type="RefSeq" id="WP_241561015.1">
    <property type="nucleotide sequence ID" value="NZ_JBFAUK010000013.1"/>
</dbReference>
<accession>A0ABV3JZI4</accession>
<comment type="caution">
    <text evidence="1">The sequence shown here is derived from an EMBL/GenBank/DDBJ whole genome shotgun (WGS) entry which is preliminary data.</text>
</comment>
<protein>
    <recommendedName>
        <fullName evidence="3">Restriction endonuclease type IV Mrr domain-containing protein</fullName>
    </recommendedName>
</protein>
<evidence type="ECO:0008006" key="3">
    <source>
        <dbReference type="Google" id="ProtNLM"/>
    </source>
</evidence>
<keyword evidence="2" id="KW-1185">Reference proteome</keyword>